<reference evidence="5 6" key="1">
    <citation type="submission" date="2023-12" db="EMBL/GenBank/DDBJ databases">
        <title>Friends and Foes: Symbiotic and Algicidal bacterial influence on Karenia brevis blooms.</title>
        <authorList>
            <person name="Fei C."/>
            <person name="Mohamed A.R."/>
            <person name="Booker A."/>
            <person name="Arshad M."/>
            <person name="Klass S."/>
            <person name="Ahn S."/>
            <person name="Gilbert P.M."/>
            <person name="Heil C.A."/>
            <person name="Martinez J.M."/>
            <person name="Amin S.A."/>
        </authorList>
    </citation>
    <scope>NUCLEOTIDE SEQUENCE [LARGE SCALE GENOMIC DNA]</scope>
    <source>
        <strain evidence="5 6">CE15</strain>
    </source>
</reference>
<protein>
    <submittedName>
        <fullName evidence="5">Transporter substrate-binding domain-containing protein</fullName>
    </submittedName>
</protein>
<dbReference type="EMBL" id="JBAWKS010000002">
    <property type="protein sequence ID" value="MEI4551029.1"/>
    <property type="molecule type" value="Genomic_DNA"/>
</dbReference>
<dbReference type="RefSeq" id="WP_336436071.1">
    <property type="nucleotide sequence ID" value="NZ_JBAWKS010000002.1"/>
</dbReference>
<name>A0ABU8EVM8_9GAMM</name>
<dbReference type="CDD" id="cd13704">
    <property type="entry name" value="PBP2_HisK"/>
    <property type="match status" value="1"/>
</dbReference>
<keyword evidence="6" id="KW-1185">Reference proteome</keyword>
<feature type="signal peptide" evidence="3">
    <location>
        <begin position="1"/>
        <end position="23"/>
    </location>
</feature>
<dbReference type="Gene3D" id="3.40.190.10">
    <property type="entry name" value="Periplasmic binding protein-like II"/>
    <property type="match status" value="2"/>
</dbReference>
<sequence>MTTFLFRFAMFFLLTVYTYTATAQTGNNIKCGMATGYPPFQFIENNQPTGFDYDVLTRVLQQVNQELYLVADTWDEVVNHLRFAELDCVTGMEINPLREKYFDFTIPYYFRYTTVFVKEDSKDIEIVRDLYGKKISGDKHSLTETIWQEKHIKDNFRLIQTESKEQAMLMLANGETTAAIMPRSVGLYLAKQYGVKVKIVQSNYRGTPVAIAVRKGNKVLLDKLNSALQTLLSSGQLDTLQSNYQD</sequence>
<evidence type="ECO:0000256" key="1">
    <source>
        <dbReference type="ARBA" id="ARBA00010333"/>
    </source>
</evidence>
<dbReference type="SUPFAM" id="SSF53850">
    <property type="entry name" value="Periplasmic binding protein-like II"/>
    <property type="match status" value="1"/>
</dbReference>
<evidence type="ECO:0000256" key="2">
    <source>
        <dbReference type="ARBA" id="ARBA00022729"/>
    </source>
</evidence>
<evidence type="ECO:0000313" key="6">
    <source>
        <dbReference type="Proteomes" id="UP001382455"/>
    </source>
</evidence>
<dbReference type="Proteomes" id="UP001382455">
    <property type="component" value="Unassembled WGS sequence"/>
</dbReference>
<evidence type="ECO:0000259" key="4">
    <source>
        <dbReference type="SMART" id="SM00062"/>
    </source>
</evidence>
<dbReference type="SMART" id="SM00062">
    <property type="entry name" value="PBPb"/>
    <property type="match status" value="1"/>
</dbReference>
<accession>A0ABU8EVM8</accession>
<dbReference type="InterPro" id="IPR001638">
    <property type="entry name" value="Solute-binding_3/MltF_N"/>
</dbReference>
<feature type="domain" description="Solute-binding protein family 3/N-terminal" evidence="4">
    <location>
        <begin position="28"/>
        <end position="246"/>
    </location>
</feature>
<evidence type="ECO:0000256" key="3">
    <source>
        <dbReference type="SAM" id="SignalP"/>
    </source>
</evidence>
<organism evidence="5 6">
    <name type="scientific">Pseudoalteromonas spongiae</name>
    <dbReference type="NCBI Taxonomy" id="298657"/>
    <lineage>
        <taxon>Bacteria</taxon>
        <taxon>Pseudomonadati</taxon>
        <taxon>Pseudomonadota</taxon>
        <taxon>Gammaproteobacteria</taxon>
        <taxon>Alteromonadales</taxon>
        <taxon>Pseudoalteromonadaceae</taxon>
        <taxon>Pseudoalteromonas</taxon>
    </lineage>
</organism>
<gene>
    <name evidence="5" type="ORF">WAE96_15260</name>
</gene>
<dbReference type="Pfam" id="PF00497">
    <property type="entry name" value="SBP_bac_3"/>
    <property type="match status" value="1"/>
</dbReference>
<comment type="caution">
    <text evidence="5">The sequence shown here is derived from an EMBL/GenBank/DDBJ whole genome shotgun (WGS) entry which is preliminary data.</text>
</comment>
<comment type="similarity">
    <text evidence="1">Belongs to the bacterial solute-binding protein 3 family.</text>
</comment>
<dbReference type="PANTHER" id="PTHR35936">
    <property type="entry name" value="MEMBRANE-BOUND LYTIC MUREIN TRANSGLYCOSYLASE F"/>
    <property type="match status" value="1"/>
</dbReference>
<proteinExistence type="inferred from homology"/>
<evidence type="ECO:0000313" key="5">
    <source>
        <dbReference type="EMBL" id="MEI4551029.1"/>
    </source>
</evidence>
<keyword evidence="2 3" id="KW-0732">Signal</keyword>
<feature type="chain" id="PRO_5047496180" evidence="3">
    <location>
        <begin position="24"/>
        <end position="246"/>
    </location>
</feature>